<dbReference type="Proteomes" id="UP000532311">
    <property type="component" value="Unassembled WGS sequence"/>
</dbReference>
<dbReference type="Pfam" id="PF06985">
    <property type="entry name" value="HET"/>
    <property type="match status" value="1"/>
</dbReference>
<dbReference type="Pfam" id="PF26639">
    <property type="entry name" value="Het-6_barrel"/>
    <property type="match status" value="1"/>
</dbReference>
<evidence type="ECO:0000313" key="3">
    <source>
        <dbReference type="Proteomes" id="UP000532311"/>
    </source>
</evidence>
<keyword evidence="3" id="KW-1185">Reference proteome</keyword>
<proteinExistence type="predicted"/>
<organism evidence="2 3">
    <name type="scientific">Fusarium globosum</name>
    <dbReference type="NCBI Taxonomy" id="78864"/>
    <lineage>
        <taxon>Eukaryota</taxon>
        <taxon>Fungi</taxon>
        <taxon>Dikarya</taxon>
        <taxon>Ascomycota</taxon>
        <taxon>Pezizomycotina</taxon>
        <taxon>Sordariomycetes</taxon>
        <taxon>Hypocreomycetidae</taxon>
        <taxon>Hypocreales</taxon>
        <taxon>Nectriaceae</taxon>
        <taxon>Fusarium</taxon>
        <taxon>Fusarium fujikuroi species complex</taxon>
    </lineage>
</organism>
<dbReference type="InterPro" id="IPR010730">
    <property type="entry name" value="HET"/>
</dbReference>
<dbReference type="EMBL" id="JAAQPF010000092">
    <property type="protein sequence ID" value="KAF5716505.1"/>
    <property type="molecule type" value="Genomic_DNA"/>
</dbReference>
<feature type="domain" description="Heterokaryon incompatibility" evidence="1">
    <location>
        <begin position="46"/>
        <end position="212"/>
    </location>
</feature>
<evidence type="ECO:0000259" key="1">
    <source>
        <dbReference type="Pfam" id="PF06985"/>
    </source>
</evidence>
<protein>
    <submittedName>
        <fullName evidence="2">Het-6-heterokaryon incompatibility</fullName>
    </submittedName>
</protein>
<comment type="caution">
    <text evidence="2">The sequence shown here is derived from an EMBL/GenBank/DDBJ whole genome shotgun (WGS) entry which is preliminary data.</text>
</comment>
<reference evidence="2 3" key="1">
    <citation type="submission" date="2020-05" db="EMBL/GenBank/DDBJ databases">
        <title>Identification and distribution of gene clusters putatively required for synthesis of sphingolipid metabolism inhibitors in phylogenetically diverse species of the filamentous fungus Fusarium.</title>
        <authorList>
            <person name="Kim H.-S."/>
            <person name="Busman M."/>
            <person name="Brown D.W."/>
            <person name="Divon H."/>
            <person name="Uhlig S."/>
            <person name="Proctor R.H."/>
        </authorList>
    </citation>
    <scope>NUCLEOTIDE SEQUENCE [LARGE SCALE GENOMIC DNA]</scope>
    <source>
        <strain evidence="2 3">NRRL 26131</strain>
    </source>
</reference>
<gene>
    <name evidence="2" type="ORF">FGLOB1_2583</name>
</gene>
<name>A0A8H6DH88_9HYPO</name>
<dbReference type="PANTHER" id="PTHR24148:SF64">
    <property type="entry name" value="HETEROKARYON INCOMPATIBILITY DOMAIN-CONTAINING PROTEIN"/>
    <property type="match status" value="1"/>
</dbReference>
<accession>A0A8H6DH88</accession>
<dbReference type="InterPro" id="IPR052895">
    <property type="entry name" value="HetReg/Transcr_Mod"/>
</dbReference>
<sequence length="636" mass="71951">MMTTLINGAYHSLSQGQFRLMRLGTDLESLVSGQLEETVLANAPPYYAISHAWVPGVSVKATPQSNQIQLSHYLAICVRRLQKFGFENTDLDPRITHIWLDSICINQQDVHERSQQVSMMGRIYSQSARTLIWLGDVQLPSIYIAWNLIADIYAIFEKQNPRAKALSDIPARTYDKRSHIASGLPSMNDSQWGYMKALMELRWFTRMWVVQEVVLSQQDPIILHGDHQYAWEPLGWAVGWLRRSGYLRLPQIPEQLRNVDTISNLRRAQTRWPLAALMSITQVKFNATDQRDKIYGVLGLALECEGPGLPEELKPDYTIDTATLYQRVASFLLIRKHSLAILTRARSIDGTETRNQCVHNLVLPSWCPDWSDFATYNEGISTSFAYIEYSDIFKPAMFGFPKQYRAANGLELSLHTPESGYEDGSILQLGGFRVDQVAHVHRFNIDSSRHGQTSDEFDAIKAPIIDLSLSLTSISDTLTWMEHFIRTTTASQHYLCGKGMDQSISDGALWLYRFLNRREDSAWLLYKKTSKEKVKLQIGEASANGVEEDYVALVWNFCFDRSFITTANGRIGIAPSNTCRGDTVAVILGGGVPYIIRSSGEHWNLVGEAYIDGLMEGETIDMYTKGSIQKEALSFT</sequence>
<dbReference type="PANTHER" id="PTHR24148">
    <property type="entry name" value="ANKYRIN REPEAT DOMAIN-CONTAINING PROTEIN 39 HOMOLOG-RELATED"/>
    <property type="match status" value="1"/>
</dbReference>
<evidence type="ECO:0000313" key="2">
    <source>
        <dbReference type="EMBL" id="KAF5716505.1"/>
    </source>
</evidence>
<dbReference type="AlphaFoldDB" id="A0A8H6DH88"/>